<dbReference type="GO" id="GO:0001727">
    <property type="term" value="F:lipid kinase activity"/>
    <property type="evidence" value="ECO:0007669"/>
    <property type="project" value="TreeGrafter"/>
</dbReference>
<reference evidence="2" key="1">
    <citation type="submission" date="2023-07" db="EMBL/GenBank/DDBJ databases">
        <title>Black Yeasts Isolated from many extreme environments.</title>
        <authorList>
            <person name="Coleine C."/>
            <person name="Stajich J.E."/>
            <person name="Selbmann L."/>
        </authorList>
    </citation>
    <scope>NUCLEOTIDE SEQUENCE</scope>
    <source>
        <strain evidence="2">CCFEE 5485</strain>
    </source>
</reference>
<dbReference type="InterPro" id="IPR017438">
    <property type="entry name" value="ATP-NAD_kinase_N"/>
</dbReference>
<dbReference type="SMART" id="SM00046">
    <property type="entry name" value="DAGKc"/>
    <property type="match status" value="1"/>
</dbReference>
<gene>
    <name evidence="2" type="ORF">LTR78_000821</name>
</gene>
<dbReference type="EMBL" id="JAUTXT010000002">
    <property type="protein sequence ID" value="KAK3679260.1"/>
    <property type="molecule type" value="Genomic_DNA"/>
</dbReference>
<evidence type="ECO:0000259" key="1">
    <source>
        <dbReference type="PROSITE" id="PS50146"/>
    </source>
</evidence>
<sequence length="478" mass="52132">MGTELSSPLKTEGKVDGRPVTFSLVRHEGSQYELVWEENESDTKERITRDDMIAVLPIHASVPDDYTVLYVAPNPAIKDNPVASPVIFKHFVGTNLPGDLVHAYEPPGNACWQLRQDDGSIPNLHIIVSSGSGTGQGQNVWEVLLKPMLQHVCPMADKYAVHFTDSESSVTDLTKSVLLPAANQGKAQSIILLSGDGGIVDIVNGLLSDKHMRQYIKPNIAILPLGTGNALAHSVGITADNTLGVKNLLQGRTRELPIFRVSFSSGARLLVNEAREVQQLALVNGAPTSYGAVVCSWGFHAGLVADSDTHEYRKHGAERFKMAAKEALYPSDGSRPHPYCGKVSVLRPSNDGAKQDWQVLNRSTHAYVLVTPVSKLEKGFTISPASRPLDGKLRLVQFSALSGDECMDIMTKAYDGGKHADDPRVGYEEIEGLRIEFDEEDARWRRICVDGKIVRVEEGGWVEARAGVKEVADLILAQ</sequence>
<dbReference type="PROSITE" id="PS50146">
    <property type="entry name" value="DAGK"/>
    <property type="match status" value="1"/>
</dbReference>
<dbReference type="Gene3D" id="2.60.200.40">
    <property type="match status" value="1"/>
</dbReference>
<dbReference type="InterPro" id="IPR001206">
    <property type="entry name" value="Diacylglycerol_kinase_cat_dom"/>
</dbReference>
<organism evidence="2 3">
    <name type="scientific">Recurvomyces mirabilis</name>
    <dbReference type="NCBI Taxonomy" id="574656"/>
    <lineage>
        <taxon>Eukaryota</taxon>
        <taxon>Fungi</taxon>
        <taxon>Dikarya</taxon>
        <taxon>Ascomycota</taxon>
        <taxon>Pezizomycotina</taxon>
        <taxon>Dothideomycetes</taxon>
        <taxon>Dothideomycetidae</taxon>
        <taxon>Mycosphaerellales</taxon>
        <taxon>Teratosphaeriaceae</taxon>
        <taxon>Recurvomyces</taxon>
    </lineage>
</organism>
<dbReference type="PANTHER" id="PTHR12358">
    <property type="entry name" value="SPHINGOSINE KINASE"/>
    <property type="match status" value="1"/>
</dbReference>
<dbReference type="AlphaFoldDB" id="A0AAE0WX83"/>
<comment type="caution">
    <text evidence="2">The sequence shown here is derived from an EMBL/GenBank/DDBJ whole genome shotgun (WGS) entry which is preliminary data.</text>
</comment>
<dbReference type="GO" id="GO:0016020">
    <property type="term" value="C:membrane"/>
    <property type="evidence" value="ECO:0007669"/>
    <property type="project" value="TreeGrafter"/>
</dbReference>
<dbReference type="InterPro" id="IPR050187">
    <property type="entry name" value="Lipid_Phosphate_FormReg"/>
</dbReference>
<dbReference type="Gene3D" id="3.40.50.10330">
    <property type="entry name" value="Probable inorganic polyphosphate/atp-NAD kinase, domain 1"/>
    <property type="match status" value="1"/>
</dbReference>
<dbReference type="GO" id="GO:0046512">
    <property type="term" value="P:sphingosine biosynthetic process"/>
    <property type="evidence" value="ECO:0007669"/>
    <property type="project" value="TreeGrafter"/>
</dbReference>
<dbReference type="PANTHER" id="PTHR12358:SF108">
    <property type="entry name" value="DAGKC DOMAIN-CONTAINING PROTEIN"/>
    <property type="match status" value="1"/>
</dbReference>
<dbReference type="SUPFAM" id="SSF111331">
    <property type="entry name" value="NAD kinase/diacylglycerol kinase-like"/>
    <property type="match status" value="1"/>
</dbReference>
<dbReference type="Proteomes" id="UP001274830">
    <property type="component" value="Unassembled WGS sequence"/>
</dbReference>
<feature type="domain" description="DAGKc" evidence="1">
    <location>
        <begin position="119"/>
        <end position="267"/>
    </location>
</feature>
<evidence type="ECO:0000313" key="3">
    <source>
        <dbReference type="Proteomes" id="UP001274830"/>
    </source>
</evidence>
<name>A0AAE0WX83_9PEZI</name>
<evidence type="ECO:0000313" key="2">
    <source>
        <dbReference type="EMBL" id="KAK3679260.1"/>
    </source>
</evidence>
<protein>
    <recommendedName>
        <fullName evidence="1">DAGKc domain-containing protein</fullName>
    </recommendedName>
</protein>
<keyword evidence="3" id="KW-1185">Reference proteome</keyword>
<dbReference type="GO" id="GO:0005737">
    <property type="term" value="C:cytoplasm"/>
    <property type="evidence" value="ECO:0007669"/>
    <property type="project" value="TreeGrafter"/>
</dbReference>
<proteinExistence type="predicted"/>
<accession>A0AAE0WX83</accession>
<dbReference type="InterPro" id="IPR016064">
    <property type="entry name" value="NAD/diacylglycerol_kinase_sf"/>
</dbReference>
<dbReference type="Pfam" id="PF00781">
    <property type="entry name" value="DAGK_cat"/>
    <property type="match status" value="1"/>
</dbReference>